<evidence type="ECO:0000313" key="2">
    <source>
        <dbReference type="EMBL" id="OQW87555.1"/>
    </source>
</evidence>
<dbReference type="PANTHER" id="PTHR41247:SF1">
    <property type="entry name" value="HTH-TYPE TRANSCRIPTIONAL REPRESSOR YCNK"/>
    <property type="match status" value="1"/>
</dbReference>
<reference evidence="2 3" key="1">
    <citation type="submission" date="2017-01" db="EMBL/GenBank/DDBJ databases">
        <title>Novel large sulfur bacteria in the metagenomes of groundwater-fed chemosynthetic microbial mats in the Lake Huron basin.</title>
        <authorList>
            <person name="Sharrar A.M."/>
            <person name="Flood B.E."/>
            <person name="Bailey J.V."/>
            <person name="Jones D.S."/>
            <person name="Biddanda B."/>
            <person name="Ruberg S.A."/>
            <person name="Marcus D.N."/>
            <person name="Dick G.J."/>
        </authorList>
    </citation>
    <scope>NUCLEOTIDE SEQUENCE [LARGE SCALE GENOMIC DNA]</scope>
    <source>
        <strain evidence="2">A7</strain>
    </source>
</reference>
<evidence type="ECO:0000256" key="1">
    <source>
        <dbReference type="SAM" id="SignalP"/>
    </source>
</evidence>
<name>A0A1W9KT14_9BURK</name>
<protein>
    <submittedName>
        <fullName evidence="2">Nitrous oxide reductase accessory protein NosL</fullName>
    </submittedName>
</protein>
<dbReference type="Pfam" id="PF05573">
    <property type="entry name" value="NosL"/>
    <property type="match status" value="1"/>
</dbReference>
<dbReference type="PANTHER" id="PTHR41247">
    <property type="entry name" value="HTH-TYPE TRANSCRIPTIONAL REPRESSOR YCNK"/>
    <property type="match status" value="1"/>
</dbReference>
<dbReference type="SUPFAM" id="SSF160387">
    <property type="entry name" value="NosL/MerB-like"/>
    <property type="match status" value="1"/>
</dbReference>
<keyword evidence="1" id="KW-0732">Signal</keyword>
<feature type="chain" id="PRO_5013004123" evidence="1">
    <location>
        <begin position="26"/>
        <end position="166"/>
    </location>
</feature>
<dbReference type="EMBL" id="MTEI01000008">
    <property type="protein sequence ID" value="OQW87555.1"/>
    <property type="molecule type" value="Genomic_DNA"/>
</dbReference>
<organism evidence="2 3">
    <name type="scientific">Rhodoferax ferrireducens</name>
    <dbReference type="NCBI Taxonomy" id="192843"/>
    <lineage>
        <taxon>Bacteria</taxon>
        <taxon>Pseudomonadati</taxon>
        <taxon>Pseudomonadota</taxon>
        <taxon>Betaproteobacteria</taxon>
        <taxon>Burkholderiales</taxon>
        <taxon>Comamonadaceae</taxon>
        <taxon>Rhodoferax</taxon>
    </lineage>
</organism>
<dbReference type="InterPro" id="IPR008719">
    <property type="entry name" value="N2O_reductase_NosL"/>
</dbReference>
<feature type="signal peptide" evidence="1">
    <location>
        <begin position="1"/>
        <end position="25"/>
    </location>
</feature>
<gene>
    <name evidence="2" type="ORF">BWK72_13280</name>
</gene>
<proteinExistence type="predicted"/>
<comment type="caution">
    <text evidence="2">The sequence shown here is derived from an EMBL/GenBank/DDBJ whole genome shotgun (WGS) entry which is preliminary data.</text>
</comment>
<accession>A0A1W9KT14</accession>
<sequence length="166" mass="18142">MSRRVVLQTLALVAGTLANGQAAHAKPVKLPAPGPRDTCPVCGMFVAPYPYWIATVLWRDGKAVHFDGAKDFFKYLQDLKKYEPGRALAEINAMGVTDYYATGRIDAAQAYYVIGSDVLGPMGHELVPHDTQAEAKEFMADHKGKRVLRFAEVTQAMLLGLDGGKF</sequence>
<dbReference type="Proteomes" id="UP000192505">
    <property type="component" value="Unassembled WGS sequence"/>
</dbReference>
<dbReference type="Gene3D" id="3.30.70.2050">
    <property type="match status" value="1"/>
</dbReference>
<dbReference type="AlphaFoldDB" id="A0A1W9KT14"/>
<evidence type="ECO:0000313" key="3">
    <source>
        <dbReference type="Proteomes" id="UP000192505"/>
    </source>
</evidence>